<name>A0A6B9ZLR8_9BACT</name>
<dbReference type="Pfam" id="PF00106">
    <property type="entry name" value="adh_short"/>
    <property type="match status" value="1"/>
</dbReference>
<reference evidence="4 5" key="1">
    <citation type="submission" date="2020-01" db="EMBL/GenBank/DDBJ databases">
        <title>Complete genome sequence of Chitinophaga sp. H33E-04 isolated from quinoa roots.</title>
        <authorList>
            <person name="Weon H.-Y."/>
            <person name="Lee S.A."/>
        </authorList>
    </citation>
    <scope>NUCLEOTIDE SEQUENCE [LARGE SCALE GENOMIC DNA]</scope>
    <source>
        <strain evidence="4 5">H33E-04</strain>
    </source>
</reference>
<dbReference type="PROSITE" id="PS00061">
    <property type="entry name" value="ADH_SHORT"/>
    <property type="match status" value="1"/>
</dbReference>
<sequence>MKTILITGASSGLGKTTAKLFSSKGWRVIATMRRPEQETELHQLPHILVKALDVTDAAQTEALITDVMRQYDVDVVLNNAGYGLIGPLETVTDEQLSRQFETNVLGVIRLTRACIPYFREKRRGLFITTTSIAGLIGLPLTAIYCATKWAIEGWTEGMAFELNQLGIGIKTVAPGGIKTDFAGRSLDTTIHPAYNDMQEKLYGGFDPETFTPAEIIAATVYEAATDGKDQLRYIAGEDAKASYARRLAIGNEAFQKEIAQLYFGSLSKPA</sequence>
<dbReference type="RefSeq" id="WP_162335044.1">
    <property type="nucleotide sequence ID" value="NZ_CP048113.1"/>
</dbReference>
<proteinExistence type="inferred from homology"/>
<dbReference type="InterPro" id="IPR020904">
    <property type="entry name" value="Sc_DH/Rdtase_CS"/>
</dbReference>
<evidence type="ECO:0000256" key="3">
    <source>
        <dbReference type="RuleBase" id="RU000363"/>
    </source>
</evidence>
<evidence type="ECO:0000256" key="1">
    <source>
        <dbReference type="ARBA" id="ARBA00006484"/>
    </source>
</evidence>
<protein>
    <submittedName>
        <fullName evidence="4">SDR family oxidoreductase</fullName>
    </submittedName>
</protein>
<dbReference type="InterPro" id="IPR002347">
    <property type="entry name" value="SDR_fam"/>
</dbReference>
<dbReference type="KEGG" id="chih:GWR21_28195"/>
<dbReference type="Proteomes" id="UP000476411">
    <property type="component" value="Chromosome"/>
</dbReference>
<evidence type="ECO:0000256" key="2">
    <source>
        <dbReference type="ARBA" id="ARBA00023002"/>
    </source>
</evidence>
<dbReference type="EMBL" id="CP048113">
    <property type="protein sequence ID" value="QHS63328.1"/>
    <property type="molecule type" value="Genomic_DNA"/>
</dbReference>
<dbReference type="AlphaFoldDB" id="A0A6B9ZLR8"/>
<dbReference type="PANTHER" id="PTHR43976">
    <property type="entry name" value="SHORT CHAIN DEHYDROGENASE"/>
    <property type="match status" value="1"/>
</dbReference>
<evidence type="ECO:0000313" key="4">
    <source>
        <dbReference type="EMBL" id="QHS63328.1"/>
    </source>
</evidence>
<gene>
    <name evidence="4" type="ORF">GWR21_28195</name>
</gene>
<dbReference type="InterPro" id="IPR036291">
    <property type="entry name" value="NAD(P)-bd_dom_sf"/>
</dbReference>
<keyword evidence="5" id="KW-1185">Reference proteome</keyword>
<dbReference type="Gene3D" id="3.40.50.720">
    <property type="entry name" value="NAD(P)-binding Rossmann-like Domain"/>
    <property type="match status" value="1"/>
</dbReference>
<dbReference type="GO" id="GO:0016491">
    <property type="term" value="F:oxidoreductase activity"/>
    <property type="evidence" value="ECO:0007669"/>
    <property type="project" value="UniProtKB-KW"/>
</dbReference>
<dbReference type="CDD" id="cd05374">
    <property type="entry name" value="17beta-HSD-like_SDR_c"/>
    <property type="match status" value="1"/>
</dbReference>
<dbReference type="InterPro" id="IPR051911">
    <property type="entry name" value="SDR_oxidoreductase"/>
</dbReference>
<dbReference type="PRINTS" id="PR00081">
    <property type="entry name" value="GDHRDH"/>
</dbReference>
<organism evidence="4 5">
    <name type="scientific">Chitinophaga agri</name>
    <dbReference type="NCBI Taxonomy" id="2703787"/>
    <lineage>
        <taxon>Bacteria</taxon>
        <taxon>Pseudomonadati</taxon>
        <taxon>Bacteroidota</taxon>
        <taxon>Chitinophagia</taxon>
        <taxon>Chitinophagales</taxon>
        <taxon>Chitinophagaceae</taxon>
        <taxon>Chitinophaga</taxon>
    </lineage>
</organism>
<dbReference type="SUPFAM" id="SSF51735">
    <property type="entry name" value="NAD(P)-binding Rossmann-fold domains"/>
    <property type="match status" value="1"/>
</dbReference>
<comment type="similarity">
    <text evidence="1 3">Belongs to the short-chain dehydrogenases/reductases (SDR) family.</text>
</comment>
<accession>A0A6B9ZLR8</accession>
<evidence type="ECO:0000313" key="5">
    <source>
        <dbReference type="Proteomes" id="UP000476411"/>
    </source>
</evidence>
<dbReference type="PANTHER" id="PTHR43976:SF16">
    <property type="entry name" value="SHORT-CHAIN DEHYDROGENASE_REDUCTASE FAMILY PROTEIN"/>
    <property type="match status" value="1"/>
</dbReference>
<keyword evidence="2" id="KW-0560">Oxidoreductase</keyword>
<dbReference type="PRINTS" id="PR00080">
    <property type="entry name" value="SDRFAMILY"/>
</dbReference>